<reference evidence="2 3" key="1">
    <citation type="journal article" date="2016" name="Nat. Commun.">
        <title>Thousands of microbial genomes shed light on interconnected biogeochemical processes in an aquifer system.</title>
        <authorList>
            <person name="Anantharaman K."/>
            <person name="Brown C.T."/>
            <person name="Hug L.A."/>
            <person name="Sharon I."/>
            <person name="Castelle C.J."/>
            <person name="Probst A.J."/>
            <person name="Thomas B.C."/>
            <person name="Singh A."/>
            <person name="Wilkins M.J."/>
            <person name="Karaoz U."/>
            <person name="Brodie E.L."/>
            <person name="Williams K.H."/>
            <person name="Hubbard S.S."/>
            <person name="Banfield J.F."/>
        </authorList>
    </citation>
    <scope>NUCLEOTIDE SEQUENCE [LARGE SCALE GENOMIC DNA]</scope>
</reference>
<feature type="transmembrane region" description="Helical" evidence="1">
    <location>
        <begin position="333"/>
        <end position="352"/>
    </location>
</feature>
<feature type="transmembrane region" description="Helical" evidence="1">
    <location>
        <begin position="225"/>
        <end position="247"/>
    </location>
</feature>
<gene>
    <name evidence="2" type="ORF">A3C17_04205</name>
</gene>
<accession>A0A1F7TY54</accession>
<name>A0A1F7TY54_9BACT</name>
<feature type="transmembrane region" description="Helical" evidence="1">
    <location>
        <begin position="87"/>
        <end position="112"/>
    </location>
</feature>
<keyword evidence="1" id="KW-0472">Membrane</keyword>
<evidence type="ECO:0000313" key="2">
    <source>
        <dbReference type="EMBL" id="OGL70367.1"/>
    </source>
</evidence>
<comment type="caution">
    <text evidence="2">The sequence shown here is derived from an EMBL/GenBank/DDBJ whole genome shotgun (WGS) entry which is preliminary data.</text>
</comment>
<dbReference type="Proteomes" id="UP000177097">
    <property type="component" value="Unassembled WGS sequence"/>
</dbReference>
<feature type="transmembrane region" description="Helical" evidence="1">
    <location>
        <begin position="195"/>
        <end position="213"/>
    </location>
</feature>
<feature type="transmembrane region" description="Helical" evidence="1">
    <location>
        <begin position="299"/>
        <end position="321"/>
    </location>
</feature>
<evidence type="ECO:0000256" key="1">
    <source>
        <dbReference type="SAM" id="Phobius"/>
    </source>
</evidence>
<dbReference type="STRING" id="1802389.A3C17_04205"/>
<protein>
    <recommendedName>
        <fullName evidence="4">Glycosyltransferase RgtA/B/C/D-like domain-containing protein</fullName>
    </recommendedName>
</protein>
<evidence type="ECO:0000313" key="3">
    <source>
        <dbReference type="Proteomes" id="UP000177097"/>
    </source>
</evidence>
<feature type="transmembrane region" description="Helical" evidence="1">
    <location>
        <begin position="172"/>
        <end position="189"/>
    </location>
</feature>
<proteinExistence type="predicted"/>
<feature type="transmembrane region" description="Helical" evidence="1">
    <location>
        <begin position="372"/>
        <end position="389"/>
    </location>
</feature>
<keyword evidence="1" id="KW-1133">Transmembrane helix</keyword>
<keyword evidence="1" id="KW-0812">Transmembrane</keyword>
<dbReference type="EMBL" id="MGDX01000031">
    <property type="protein sequence ID" value="OGL70367.1"/>
    <property type="molecule type" value="Genomic_DNA"/>
</dbReference>
<evidence type="ECO:0008006" key="4">
    <source>
        <dbReference type="Google" id="ProtNLM"/>
    </source>
</evidence>
<organism evidence="2 3">
    <name type="scientific">Candidatus Uhrbacteria bacterium RIFCSPHIGHO2_02_FULL_53_13</name>
    <dbReference type="NCBI Taxonomy" id="1802389"/>
    <lineage>
        <taxon>Bacteria</taxon>
        <taxon>Candidatus Uhriibacteriota</taxon>
    </lineage>
</organism>
<dbReference type="AlphaFoldDB" id="A0A1F7TY54"/>
<sequence length="539" mass="59998">MRHSILWGGLGALALFFAYAALMLVSPSAWTSPDEAAVAYVAEHGLMTLAPFGKALGGLVSPRSLMVVDGSYVPSSWVGLAFALRTLVVLGIPISWSVLLVPLVAVLGVISWKSIAARVSGREDVGWIAALLLAVHPGWWHYALRGLHPNVPFVSLLLCGVWSWMKAFETRRPWMLAGTSGVLFGLAVFVRANEAVWLVPLLAVFLVFAWARASRPVRHTMRIPIAAAVAGFLLPIILMGAVHEYIYGSPFSVGYNRASDPIPGLEVNVLGDNASLFSSVVRTLFPFGVHELNTLRNVWSFHAAFFWPWTILFFFGVGWVFFERRSTTKPLILILYTGAMIALYLLIEYGSWQFRDNPDPRAITIGTSYIRYWLPISVWMTLFAAYGVVRAVKEFSMRTRRYIYAFGGTALVMLSTSMVVFSPQEGLVPLLATVEVDQAHRSWVMSQTNERDLLIVDRSDKYLFPERSVIVPLRSEQTYASMRLAYDAVQAQGGRLLYYGLTLPPQDVEHLNTVRLASHGLQIQDLSTWGDMTLYIVSE</sequence>
<feature type="transmembrane region" description="Helical" evidence="1">
    <location>
        <begin position="401"/>
        <end position="421"/>
    </location>
</feature>